<gene>
    <name evidence="1" type="ORF">AJ78_04614</name>
</gene>
<dbReference type="Proteomes" id="UP000182235">
    <property type="component" value="Unassembled WGS sequence"/>
</dbReference>
<proteinExistence type="predicted"/>
<keyword evidence="2" id="KW-1185">Reference proteome</keyword>
<dbReference type="VEuPathDB" id="FungiDB:AJ78_04614"/>
<evidence type="ECO:0008006" key="3">
    <source>
        <dbReference type="Google" id="ProtNLM"/>
    </source>
</evidence>
<dbReference type="AlphaFoldDB" id="A0A1J9PF32"/>
<evidence type="ECO:0000313" key="2">
    <source>
        <dbReference type="Proteomes" id="UP000182235"/>
    </source>
</evidence>
<dbReference type="PANTHER" id="PTHR14187:SF5">
    <property type="entry name" value="HEAT SHOCK 70 KDA PROTEIN 12A"/>
    <property type="match status" value="1"/>
</dbReference>
<evidence type="ECO:0000313" key="1">
    <source>
        <dbReference type="EMBL" id="OJD15097.1"/>
    </source>
</evidence>
<name>A0A1J9PF32_9EURO</name>
<dbReference type="STRING" id="1447872.A0A1J9PF32"/>
<protein>
    <recommendedName>
        <fullName evidence="3">Hsp70-like protein</fullName>
    </recommendedName>
</protein>
<reference evidence="1 2" key="1">
    <citation type="submission" date="2015-07" db="EMBL/GenBank/DDBJ databases">
        <title>Emmonsia species relationships and genome sequence.</title>
        <authorList>
            <consortium name="The Broad Institute Genomics Platform"/>
            <person name="Cuomo C.A."/>
            <person name="Munoz J.F."/>
            <person name="Imamovic A."/>
            <person name="Priest M.E."/>
            <person name="Young S."/>
            <person name="Clay O.K."/>
            <person name="McEwen J.G."/>
        </authorList>
    </citation>
    <scope>NUCLEOTIDE SEQUENCE [LARGE SCALE GENOMIC DNA]</scope>
    <source>
        <strain evidence="1 2">UAMH 9510</strain>
    </source>
</reference>
<accession>A0A1J9PF32</accession>
<dbReference type="EMBL" id="LGRN01000176">
    <property type="protein sequence ID" value="OJD15097.1"/>
    <property type="molecule type" value="Genomic_DNA"/>
</dbReference>
<sequence length="255" mass="29105">MFDKVVARAFKMVREQIKRAMEENKHPVNLIILCGGMADSKYVQNRFDQFCKDELEGKSETIVPRDSWSAIARGAVLHALKPSMVGSRKSRWSYGIEGHRAFDSNSDCIENRYDCPVMGPRGTGYIAWFIHRARNPRKQKLQLKVQRLIFQQDDIVKDKVKWIHGYITIPNNGAAASNLLLYRSKSPTPGDRVNGQGVEQFAKLNITTLFQGSETKTDLMIGHKIDVNEKTVQFEAKSGRKTLGRIEVEYKEDEK</sequence>
<dbReference type="PANTHER" id="PTHR14187">
    <property type="entry name" value="ALPHA KINASE/ELONGATION FACTOR 2 KINASE"/>
    <property type="match status" value="1"/>
</dbReference>
<comment type="caution">
    <text evidence="1">The sequence shown here is derived from an EMBL/GenBank/DDBJ whole genome shotgun (WGS) entry which is preliminary data.</text>
</comment>
<dbReference type="InterPro" id="IPR043129">
    <property type="entry name" value="ATPase_NBD"/>
</dbReference>
<dbReference type="OrthoDB" id="2963168at2759"/>
<organism evidence="1 2">
    <name type="scientific">Emergomyces pasteurianus Ep9510</name>
    <dbReference type="NCBI Taxonomy" id="1447872"/>
    <lineage>
        <taxon>Eukaryota</taxon>
        <taxon>Fungi</taxon>
        <taxon>Dikarya</taxon>
        <taxon>Ascomycota</taxon>
        <taxon>Pezizomycotina</taxon>
        <taxon>Eurotiomycetes</taxon>
        <taxon>Eurotiomycetidae</taxon>
        <taxon>Onygenales</taxon>
        <taxon>Ajellomycetaceae</taxon>
        <taxon>Emergomyces</taxon>
    </lineage>
</organism>
<dbReference type="SUPFAM" id="SSF53067">
    <property type="entry name" value="Actin-like ATPase domain"/>
    <property type="match status" value="1"/>
</dbReference>